<keyword evidence="1" id="KW-0812">Transmembrane</keyword>
<organism evidence="3 4">
    <name type="scientific">Candidatus Scalindua rubra</name>
    <dbReference type="NCBI Taxonomy" id="1872076"/>
    <lineage>
        <taxon>Bacteria</taxon>
        <taxon>Pseudomonadati</taxon>
        <taxon>Planctomycetota</taxon>
        <taxon>Candidatus Brocadiia</taxon>
        <taxon>Candidatus Brocadiales</taxon>
        <taxon>Candidatus Scalinduaceae</taxon>
        <taxon>Candidatus Scalindua</taxon>
    </lineage>
</organism>
<protein>
    <submittedName>
        <fullName evidence="3">PEP-CTERM motif protein</fullName>
    </submittedName>
</protein>
<evidence type="ECO:0000256" key="1">
    <source>
        <dbReference type="SAM" id="Phobius"/>
    </source>
</evidence>
<dbReference type="AlphaFoldDB" id="A0A1E3X822"/>
<dbReference type="NCBIfam" id="TIGR02595">
    <property type="entry name" value="PEP_CTERM"/>
    <property type="match status" value="1"/>
</dbReference>
<keyword evidence="1" id="KW-0472">Membrane</keyword>
<dbReference type="EMBL" id="MAYW01000095">
    <property type="protein sequence ID" value="ODS31785.1"/>
    <property type="molecule type" value="Genomic_DNA"/>
</dbReference>
<reference evidence="3 4" key="1">
    <citation type="submission" date="2016-07" db="EMBL/GenBank/DDBJ databases">
        <title>Draft genome of Scalindua rubra, obtained from a brine-seawater interface in the Red Sea, sheds light on salt adaptation in anammox bacteria.</title>
        <authorList>
            <person name="Speth D.R."/>
            <person name="Lagkouvardos I."/>
            <person name="Wang Y."/>
            <person name="Qian P.-Y."/>
            <person name="Dutilh B.E."/>
            <person name="Jetten M.S."/>
        </authorList>
    </citation>
    <scope>NUCLEOTIDE SEQUENCE [LARGE SCALE GENOMIC DNA]</scope>
    <source>
        <strain evidence="3">BSI-1</strain>
    </source>
</reference>
<sequence>MRLQKIAVFLLMGILLLMLSSPVNALVIKNLEFNVDGVLPSTEPDIELFNNTGQPETLLYSVSGGLLMQRTFNVNGNASYNWPEDTLTPGTLNSAMDISMEARLQVLQIEGSAGAFFQAFDGNNRYSAFFQSTGVDLPTTTGSVTIPVNVLQFHTYRLESPGNSNALNFFIDDVLKFSGSAPAQNVNGFNWGDGVTGAGNGADADWDFVRVSQTSPIPEPTTISLLGIGLFGFGANYLRRARKRFQITALRRQRTHKV</sequence>
<feature type="domain" description="Ice-binding protein C-terminal" evidence="2">
    <location>
        <begin position="216"/>
        <end position="240"/>
    </location>
</feature>
<gene>
    <name evidence="3" type="ORF">SCARUB_03109</name>
</gene>
<dbReference type="SUPFAM" id="SSF49899">
    <property type="entry name" value="Concanavalin A-like lectins/glucanases"/>
    <property type="match status" value="1"/>
</dbReference>
<dbReference type="InterPro" id="IPR013320">
    <property type="entry name" value="ConA-like_dom_sf"/>
</dbReference>
<feature type="transmembrane region" description="Helical" evidence="1">
    <location>
        <begin position="221"/>
        <end position="238"/>
    </location>
</feature>
<accession>A0A1E3X822</accession>
<evidence type="ECO:0000313" key="3">
    <source>
        <dbReference type="EMBL" id="ODS31785.1"/>
    </source>
</evidence>
<comment type="caution">
    <text evidence="3">The sequence shown here is derived from an EMBL/GenBank/DDBJ whole genome shotgun (WGS) entry which is preliminary data.</text>
</comment>
<evidence type="ECO:0000259" key="2">
    <source>
        <dbReference type="Pfam" id="PF07589"/>
    </source>
</evidence>
<dbReference type="Pfam" id="PF07589">
    <property type="entry name" value="PEP-CTERM"/>
    <property type="match status" value="1"/>
</dbReference>
<name>A0A1E3X822_9BACT</name>
<proteinExistence type="predicted"/>
<dbReference type="Proteomes" id="UP000094056">
    <property type="component" value="Unassembled WGS sequence"/>
</dbReference>
<dbReference type="Gene3D" id="2.60.120.200">
    <property type="match status" value="1"/>
</dbReference>
<dbReference type="InterPro" id="IPR013424">
    <property type="entry name" value="Ice-binding_C"/>
</dbReference>
<evidence type="ECO:0000313" key="4">
    <source>
        <dbReference type="Proteomes" id="UP000094056"/>
    </source>
</evidence>
<keyword evidence="1" id="KW-1133">Transmembrane helix</keyword>